<dbReference type="VEuPathDB" id="FungiDB:CNAG_05061"/>
<sequence length="545" mass="58449">MGACHSRNHFTSSPSTSTVTTAIPTFPFTSKSYSPARFPNPIVQVPDDRLPEFISTLHQESQCNKLQGISVAYKFNPNNQTTLPPLVIKKSELNIDSKLRHNETNMPTQAIDKTTSTVSNATTATTVTKKRPSLPSLHSLRYRSTCSVFSVSNISQGQQDPVMIVPTAAQAAAPCFNPEDKVSLDPKYPMSFPRRMSVYSPTAIEAAKPNPAPRGIRPLFLQEKYSTSSRESPKNKNKNKAFGGVAVQSEHVRNNESTIEAAKAVCEIGLTDRTSIPARDRARPNSASTIKSKALSNSSLFKINSFATRISSVFRRSSKPASLKIDIPCNSIFVQQPAMPQLRPLEFGGGFDGHSFIGQAAKSAADTVSSTVTVSTLDLVFSSLHSPFPSSASSASSLSVYSTTDSYVESSPTVSVVVTPPTGPSSGSQTPSNEPEEPPLTAASTNTEFSDVAVHTPTESNFVQPTCYSQEDQSQTTTMGLVTDSALIPIACGSRFIEMFDTVSDSTSGSASPEIRTAALTPIDYQVCPQSAYTNIKLSLAYASP</sequence>
<dbReference type="EMBL" id="CP003823">
    <property type="protein sequence ID" value="AFR94325.2"/>
    <property type="molecule type" value="Genomic_DNA"/>
</dbReference>
<dbReference type="OrthoDB" id="2574641at2759"/>
<feature type="compositionally biased region" description="Low complexity" evidence="1">
    <location>
        <begin position="412"/>
        <end position="432"/>
    </location>
</feature>
<keyword evidence="3" id="KW-1185">Reference proteome</keyword>
<accession>J9VRI3</accession>
<name>J9VRI3_CRYN9</name>
<evidence type="ECO:0000313" key="3">
    <source>
        <dbReference type="Proteomes" id="UP000010091"/>
    </source>
</evidence>
<protein>
    <submittedName>
        <fullName evidence="2">Uncharacterized protein</fullName>
    </submittedName>
</protein>
<dbReference type="KEGG" id="cng:CNAG_05061"/>
<feature type="region of interest" description="Disordered" evidence="1">
    <location>
        <begin position="412"/>
        <end position="443"/>
    </location>
</feature>
<dbReference type="Proteomes" id="UP000010091">
    <property type="component" value="Chromosome 4"/>
</dbReference>
<proteinExistence type="predicted"/>
<dbReference type="RefSeq" id="XP_012048480.1">
    <property type="nucleotide sequence ID" value="XM_012193090.1"/>
</dbReference>
<organism evidence="2 3">
    <name type="scientific">Cryptococcus neoformans (strain H99 / ATCC 208821 / CBS 10515 / FGSC 9487)</name>
    <name type="common">Cryptococcus neoformans var. grubii serotype A</name>
    <dbReference type="NCBI Taxonomy" id="235443"/>
    <lineage>
        <taxon>Eukaryota</taxon>
        <taxon>Fungi</taxon>
        <taxon>Dikarya</taxon>
        <taxon>Basidiomycota</taxon>
        <taxon>Agaricomycotina</taxon>
        <taxon>Tremellomycetes</taxon>
        <taxon>Tremellales</taxon>
        <taxon>Cryptococcaceae</taxon>
        <taxon>Cryptococcus</taxon>
        <taxon>Cryptococcus neoformans species complex</taxon>
    </lineage>
</organism>
<dbReference type="AlphaFoldDB" id="J9VRI3"/>
<reference evidence="2 3" key="1">
    <citation type="journal article" date="2014" name="PLoS Genet.">
        <title>Analysis of the genome and transcriptome of Cryptococcus neoformans var. grubii reveals complex RNA expression and microevolution leading to virulence attenuation.</title>
        <authorList>
            <person name="Janbon G."/>
            <person name="Ormerod K.L."/>
            <person name="Paulet D."/>
            <person name="Byrnes E.J.III."/>
            <person name="Yadav V."/>
            <person name="Chatterjee G."/>
            <person name="Mullapudi N."/>
            <person name="Hon C.C."/>
            <person name="Billmyre R.B."/>
            <person name="Brunel F."/>
            <person name="Bahn Y.S."/>
            <person name="Chen W."/>
            <person name="Chen Y."/>
            <person name="Chow E.W."/>
            <person name="Coppee J.Y."/>
            <person name="Floyd-Averette A."/>
            <person name="Gaillardin C."/>
            <person name="Gerik K.J."/>
            <person name="Goldberg J."/>
            <person name="Gonzalez-Hilarion S."/>
            <person name="Gujja S."/>
            <person name="Hamlin J.L."/>
            <person name="Hsueh Y.P."/>
            <person name="Ianiri G."/>
            <person name="Jones S."/>
            <person name="Kodira C.D."/>
            <person name="Kozubowski L."/>
            <person name="Lam W."/>
            <person name="Marra M."/>
            <person name="Mesner L.D."/>
            <person name="Mieczkowski P.A."/>
            <person name="Moyrand F."/>
            <person name="Nielsen K."/>
            <person name="Proux C."/>
            <person name="Rossignol T."/>
            <person name="Schein J.E."/>
            <person name="Sun S."/>
            <person name="Wollschlaeger C."/>
            <person name="Wood I.A."/>
            <person name="Zeng Q."/>
            <person name="Neuveglise C."/>
            <person name="Newlon C.S."/>
            <person name="Perfect J.R."/>
            <person name="Lodge J.K."/>
            <person name="Idnurm A."/>
            <person name="Stajich J.E."/>
            <person name="Kronstad J.W."/>
            <person name="Sanyal K."/>
            <person name="Heitman J."/>
            <person name="Fraser J.A."/>
            <person name="Cuomo C.A."/>
            <person name="Dietrich F.S."/>
        </authorList>
    </citation>
    <scope>NUCLEOTIDE SEQUENCE [LARGE SCALE GENOMIC DNA]</scope>
    <source>
        <strain evidence="3">H99 / ATCC 208821 / CBS 10515 / FGSC 9487</strain>
    </source>
</reference>
<gene>
    <name evidence="2" type="ORF">CNAG_05061</name>
</gene>
<evidence type="ECO:0000256" key="1">
    <source>
        <dbReference type="SAM" id="MobiDB-lite"/>
    </source>
</evidence>
<dbReference type="GeneID" id="23888412"/>
<evidence type="ECO:0000313" key="2">
    <source>
        <dbReference type="EMBL" id="AFR94325.2"/>
    </source>
</evidence>